<evidence type="ECO:0000256" key="2">
    <source>
        <dbReference type="SAM" id="Phobius"/>
    </source>
</evidence>
<gene>
    <name evidence="3" type="primary">MGC147188</name>
</gene>
<feature type="transmembrane region" description="Helical" evidence="2">
    <location>
        <begin position="196"/>
        <end position="219"/>
    </location>
</feature>
<dbReference type="Ensembl" id="ENSXETT00000121859">
    <property type="protein sequence ID" value="ENSXETP00000107912"/>
    <property type="gene ID" value="ENSXETG00000033307"/>
</dbReference>
<reference evidence="3" key="2">
    <citation type="submission" date="2021-03" db="UniProtKB">
        <authorList>
            <consortium name="Ensembl"/>
        </authorList>
    </citation>
    <scope>IDENTIFICATION</scope>
</reference>
<sequence length="292" mass="32980">MSSLQFYTTCMRYLLLSSTATHDKSRVENRGSITEPEETKMAPLCVCLQMLHLLPMKIHNALKSEGPSNNLQIPLLMVALLFGSVLSPHPNSCRQYRFSTNGETLLNQHLSIKIKTSKEYCSFQMASPQQKPCTNSSHVTLINDTWLVLETTDLEYEILYLEYGAGKVGKSVEAIFAGFCQNKSENPIPTTANNSALWLVIGVIVATLIVIFILIVVFYRRRRSQFISLQHQPNENTNTKGTETGLEQVNEVLNSTEGNSQQCKHKSTEKTEAKEELEPLRDKRENTCKDEF</sequence>
<keyword evidence="2" id="KW-0472">Membrane</keyword>
<dbReference type="AlphaFoldDB" id="A0A803JJ07"/>
<keyword evidence="2" id="KW-1133">Transmembrane helix</keyword>
<evidence type="ECO:0000313" key="3">
    <source>
        <dbReference type="Ensembl" id="ENSXETP00000107912"/>
    </source>
</evidence>
<reference evidence="3" key="1">
    <citation type="journal article" date="2010" name="Science">
        <title>The genome of the Western clawed frog Xenopus tropicalis.</title>
        <authorList>
            <person name="Hellsten U."/>
            <person name="Harland R.M."/>
            <person name="Gilchrist M.J."/>
            <person name="Hendrix D."/>
            <person name="Jurka J."/>
            <person name="Kapitonov V."/>
            <person name="Ovcharenko I."/>
            <person name="Putnam N.H."/>
            <person name="Shu S."/>
            <person name="Taher L."/>
            <person name="Blitz I.L."/>
            <person name="Blumberg B."/>
            <person name="Dichmann D.S."/>
            <person name="Dubchak I."/>
            <person name="Amaya E."/>
            <person name="Detter J.C."/>
            <person name="Fletcher R."/>
            <person name="Gerhard D.S."/>
            <person name="Goodstein D."/>
            <person name="Graves T."/>
            <person name="Grigoriev I.V."/>
            <person name="Grimwood J."/>
            <person name="Kawashima T."/>
            <person name="Lindquist E."/>
            <person name="Lucas S.M."/>
            <person name="Mead P.E."/>
            <person name="Mitros T."/>
            <person name="Ogino H."/>
            <person name="Ohta Y."/>
            <person name="Poliakov A.V."/>
            <person name="Pollet N."/>
            <person name="Robert J."/>
            <person name="Salamov A."/>
            <person name="Sater A.K."/>
            <person name="Schmutz J."/>
            <person name="Terry A."/>
            <person name="Vize P.D."/>
            <person name="Warren W.C."/>
            <person name="Wells D."/>
            <person name="Wills A."/>
            <person name="Wilson R.K."/>
            <person name="Zimmerman L.B."/>
            <person name="Zorn A.M."/>
            <person name="Grainger R."/>
            <person name="Grammer T."/>
            <person name="Khokha M.K."/>
            <person name="Richardson P.M."/>
            <person name="Rokhsar D.S."/>
        </authorList>
    </citation>
    <scope>NUCLEOTIDE SEQUENCE [LARGE SCALE GENOMIC DNA]</scope>
    <source>
        <strain evidence="3">Nigerian</strain>
    </source>
</reference>
<accession>A0A803JJ07</accession>
<protein>
    <submittedName>
        <fullName evidence="3">Uncharacterized protein</fullName>
    </submittedName>
</protein>
<feature type="compositionally biased region" description="Basic and acidic residues" evidence="1">
    <location>
        <begin position="266"/>
        <end position="292"/>
    </location>
</feature>
<dbReference type="Bgee" id="ENSXETG00000033307">
    <property type="expression patterns" value="Expressed in neurula embryo and 14 other cell types or tissues"/>
</dbReference>
<proteinExistence type="predicted"/>
<keyword evidence="2" id="KW-0812">Transmembrane</keyword>
<evidence type="ECO:0000256" key="1">
    <source>
        <dbReference type="SAM" id="MobiDB-lite"/>
    </source>
</evidence>
<dbReference type="GeneTree" id="ENSGT01000000222221"/>
<name>A0A803JJ07_XENTR</name>
<feature type="region of interest" description="Disordered" evidence="1">
    <location>
        <begin position="254"/>
        <end position="292"/>
    </location>
</feature>
<dbReference type="InParanoid" id="A0A803JJ07"/>
<organism evidence="3">
    <name type="scientific">Xenopus tropicalis</name>
    <name type="common">Western clawed frog</name>
    <name type="synonym">Silurana tropicalis</name>
    <dbReference type="NCBI Taxonomy" id="8364"/>
    <lineage>
        <taxon>Eukaryota</taxon>
        <taxon>Metazoa</taxon>
        <taxon>Chordata</taxon>
        <taxon>Craniata</taxon>
        <taxon>Vertebrata</taxon>
        <taxon>Euteleostomi</taxon>
        <taxon>Amphibia</taxon>
        <taxon>Batrachia</taxon>
        <taxon>Anura</taxon>
        <taxon>Pipoidea</taxon>
        <taxon>Pipidae</taxon>
        <taxon>Xenopodinae</taxon>
        <taxon>Xenopus</taxon>
        <taxon>Silurana</taxon>
    </lineage>
</organism>